<protein>
    <submittedName>
        <fullName evidence="2">Uncharacterized protein</fullName>
    </submittedName>
</protein>
<evidence type="ECO:0000313" key="2">
    <source>
        <dbReference type="EMBL" id="KAK7141230.1"/>
    </source>
</evidence>
<reference evidence="2 3" key="1">
    <citation type="submission" date="2024-02" db="EMBL/GenBank/DDBJ databases">
        <title>Chromosome-level genome assembly of the Eurasian Minnow (Phoxinus phoxinus).</title>
        <authorList>
            <person name="Oriowo T.O."/>
            <person name="Martin S."/>
            <person name="Stange M."/>
            <person name="Chrysostomakis Y."/>
            <person name="Brown T."/>
            <person name="Winkler S."/>
            <person name="Kukowka S."/>
            <person name="Myers E.W."/>
            <person name="Bohne A."/>
        </authorList>
    </citation>
    <scope>NUCLEOTIDE SEQUENCE [LARGE SCALE GENOMIC DNA]</scope>
    <source>
        <strain evidence="2">ZFMK-TIS-60720</strain>
        <tissue evidence="2">Whole Organism</tissue>
    </source>
</reference>
<organism evidence="2 3">
    <name type="scientific">Phoxinus phoxinus</name>
    <name type="common">Eurasian minnow</name>
    <dbReference type="NCBI Taxonomy" id="58324"/>
    <lineage>
        <taxon>Eukaryota</taxon>
        <taxon>Metazoa</taxon>
        <taxon>Chordata</taxon>
        <taxon>Craniata</taxon>
        <taxon>Vertebrata</taxon>
        <taxon>Euteleostomi</taxon>
        <taxon>Actinopterygii</taxon>
        <taxon>Neopterygii</taxon>
        <taxon>Teleostei</taxon>
        <taxon>Ostariophysi</taxon>
        <taxon>Cypriniformes</taxon>
        <taxon>Leuciscidae</taxon>
        <taxon>Phoxininae</taxon>
        <taxon>Phoxinus</taxon>
    </lineage>
</organism>
<evidence type="ECO:0000256" key="1">
    <source>
        <dbReference type="SAM" id="MobiDB-lite"/>
    </source>
</evidence>
<dbReference type="Proteomes" id="UP001364617">
    <property type="component" value="Unassembled WGS sequence"/>
</dbReference>
<dbReference type="AlphaFoldDB" id="A0AAN9CNE4"/>
<accession>A0AAN9CNE4</accession>
<evidence type="ECO:0000313" key="3">
    <source>
        <dbReference type="Proteomes" id="UP001364617"/>
    </source>
</evidence>
<gene>
    <name evidence="2" type="ORF">R3I93_015406</name>
</gene>
<dbReference type="EMBL" id="JAYKXH010000016">
    <property type="protein sequence ID" value="KAK7141230.1"/>
    <property type="molecule type" value="Genomic_DNA"/>
</dbReference>
<proteinExistence type="predicted"/>
<comment type="caution">
    <text evidence="2">The sequence shown here is derived from an EMBL/GenBank/DDBJ whole genome shotgun (WGS) entry which is preliminary data.</text>
</comment>
<name>A0AAN9CNE4_9TELE</name>
<feature type="region of interest" description="Disordered" evidence="1">
    <location>
        <begin position="1"/>
        <end position="26"/>
    </location>
</feature>
<sequence>MKNSASTEDETSHYIQSGPTPIISDKEEKGITDTTTLFRRNPSATCHLQTLACRYQTLSSFYANLQLPLSKIHKRHPHTLPTEPMRACCFERTWLVSPGRELKGKERKKSSSSLANKSEPINHRIHLAVFLYCMQERKINIFHSPM</sequence>
<keyword evidence="3" id="KW-1185">Reference proteome</keyword>